<dbReference type="Proteomes" id="UP000276301">
    <property type="component" value="Unassembled WGS sequence"/>
</dbReference>
<evidence type="ECO:0000256" key="1">
    <source>
        <dbReference type="ARBA" id="ARBA00010552"/>
    </source>
</evidence>
<name>A0A498CQU4_9FIRM</name>
<reference evidence="2 3" key="1">
    <citation type="submission" date="2018-10" db="EMBL/GenBank/DDBJ databases">
        <title>Anaerotruncus faecis sp. nov., isolated from human feces.</title>
        <authorList>
            <person name="Wang Y.-J."/>
        </authorList>
    </citation>
    <scope>NUCLEOTIDE SEQUENCE [LARGE SCALE GENOMIC DNA]</scope>
    <source>
        <strain evidence="2 3">22A2-44</strain>
    </source>
</reference>
<accession>A0A498CQU4</accession>
<dbReference type="PANTHER" id="PTHR11803">
    <property type="entry name" value="2-IMINOBUTANOATE/2-IMINOPROPANOATE DEAMINASE RIDA"/>
    <property type="match status" value="1"/>
</dbReference>
<dbReference type="GO" id="GO:0019239">
    <property type="term" value="F:deaminase activity"/>
    <property type="evidence" value="ECO:0007669"/>
    <property type="project" value="TreeGrafter"/>
</dbReference>
<comment type="caution">
    <text evidence="2">The sequence shown here is derived from an EMBL/GenBank/DDBJ whole genome shotgun (WGS) entry which is preliminary data.</text>
</comment>
<dbReference type="Gene3D" id="3.30.1330.40">
    <property type="entry name" value="RutC-like"/>
    <property type="match status" value="1"/>
</dbReference>
<dbReference type="Pfam" id="PF01042">
    <property type="entry name" value="Ribonuc_L-PSP"/>
    <property type="match status" value="1"/>
</dbReference>
<dbReference type="RefSeq" id="WP_121586883.1">
    <property type="nucleotide sequence ID" value="NZ_RCHT01000012.1"/>
</dbReference>
<protein>
    <submittedName>
        <fullName evidence="2">RidA family protein</fullName>
    </submittedName>
</protein>
<organism evidence="2 3">
    <name type="scientific">Anaerotruncus massiliensis</name>
    <name type="common">ex Liu et al. 2021</name>
    <dbReference type="NCBI Taxonomy" id="2321404"/>
    <lineage>
        <taxon>Bacteria</taxon>
        <taxon>Bacillati</taxon>
        <taxon>Bacillota</taxon>
        <taxon>Clostridia</taxon>
        <taxon>Eubacteriales</taxon>
        <taxon>Oscillospiraceae</taxon>
        <taxon>Anaerotruncus</taxon>
    </lineage>
</organism>
<dbReference type="EMBL" id="RCHT01000012">
    <property type="protein sequence ID" value="RLL10813.1"/>
    <property type="molecule type" value="Genomic_DNA"/>
</dbReference>
<sequence length="124" mass="13301">MEKIATNNAPAAVGPYCQAIKSNGFIFVSGQLPIDTGSGKLLEGSIADQTDCIMNNISEILREAGSGLHKIVKTTILAKDLTKFQEINEAYGRFFKGTPPARACCQVAELPKNAELEIEVICEA</sequence>
<dbReference type="SUPFAM" id="SSF55298">
    <property type="entry name" value="YjgF-like"/>
    <property type="match status" value="1"/>
</dbReference>
<dbReference type="InterPro" id="IPR006175">
    <property type="entry name" value="YjgF/YER057c/UK114"/>
</dbReference>
<comment type="similarity">
    <text evidence="1">Belongs to the RutC family.</text>
</comment>
<dbReference type="GO" id="GO:0005829">
    <property type="term" value="C:cytosol"/>
    <property type="evidence" value="ECO:0007669"/>
    <property type="project" value="TreeGrafter"/>
</dbReference>
<dbReference type="FunFam" id="3.30.1330.40:FF:000001">
    <property type="entry name" value="L-PSP family endoribonuclease"/>
    <property type="match status" value="1"/>
</dbReference>
<gene>
    <name evidence="2" type="ORF">D4A47_07935</name>
</gene>
<dbReference type="InterPro" id="IPR006056">
    <property type="entry name" value="RidA"/>
</dbReference>
<dbReference type="NCBIfam" id="TIGR00004">
    <property type="entry name" value="Rid family detoxifying hydrolase"/>
    <property type="match status" value="1"/>
</dbReference>
<evidence type="ECO:0000313" key="3">
    <source>
        <dbReference type="Proteomes" id="UP000276301"/>
    </source>
</evidence>
<dbReference type="AlphaFoldDB" id="A0A498CQU4"/>
<proteinExistence type="inferred from homology"/>
<dbReference type="InterPro" id="IPR035959">
    <property type="entry name" value="RutC-like_sf"/>
</dbReference>
<evidence type="ECO:0000313" key="2">
    <source>
        <dbReference type="EMBL" id="RLL10813.1"/>
    </source>
</evidence>
<dbReference type="CDD" id="cd00448">
    <property type="entry name" value="YjgF_YER057c_UK114_family"/>
    <property type="match status" value="1"/>
</dbReference>
<keyword evidence="3" id="KW-1185">Reference proteome</keyword>
<dbReference type="PANTHER" id="PTHR11803:SF39">
    <property type="entry name" value="2-IMINOBUTANOATE_2-IMINOPROPANOATE DEAMINASE"/>
    <property type="match status" value="1"/>
</dbReference>